<gene>
    <name evidence="1" type="ORF">L3X38_024878</name>
</gene>
<sequence length="146" mass="17673">MFEFECEMNKMKGLESGEAAHDWLRNKDINKWARHTFTIRIKCNMLLNNLYECFNSWILQARDKLIFTMLEMIRCNLMRRLQVKRDTMRIHEQPICSKIHNKLNKFKSLSRKYVPMYSGNGLFQVRELIDDQYVVNLSKRRCSCNR</sequence>
<proteinExistence type="predicted"/>
<dbReference type="EMBL" id="JAJFAZ020000004">
    <property type="protein sequence ID" value="KAI5334745.1"/>
    <property type="molecule type" value="Genomic_DNA"/>
</dbReference>
<evidence type="ECO:0000313" key="2">
    <source>
        <dbReference type="Proteomes" id="UP001054821"/>
    </source>
</evidence>
<keyword evidence="2" id="KW-1185">Reference proteome</keyword>
<accession>A0AAD4W0P4</accession>
<evidence type="ECO:0000313" key="1">
    <source>
        <dbReference type="EMBL" id="KAI5334745.1"/>
    </source>
</evidence>
<comment type="caution">
    <text evidence="1">The sequence shown here is derived from an EMBL/GenBank/DDBJ whole genome shotgun (WGS) entry which is preliminary data.</text>
</comment>
<reference evidence="1 2" key="1">
    <citation type="journal article" date="2022" name="G3 (Bethesda)">
        <title>Whole-genome sequence and methylome profiling of the almond [Prunus dulcis (Mill.) D.A. Webb] cultivar 'Nonpareil'.</title>
        <authorList>
            <person name="D'Amico-Willman K.M."/>
            <person name="Ouma W.Z."/>
            <person name="Meulia T."/>
            <person name="Sideli G.M."/>
            <person name="Gradziel T.M."/>
            <person name="Fresnedo-Ramirez J."/>
        </authorList>
    </citation>
    <scope>NUCLEOTIDE SEQUENCE [LARGE SCALE GENOMIC DNA]</scope>
    <source>
        <strain evidence="1">Clone GOH B32 T37-40</strain>
    </source>
</reference>
<dbReference type="Proteomes" id="UP001054821">
    <property type="component" value="Chromosome 4"/>
</dbReference>
<dbReference type="PANTHER" id="PTHR31973">
    <property type="entry name" value="POLYPROTEIN, PUTATIVE-RELATED"/>
    <property type="match status" value="1"/>
</dbReference>
<name>A0AAD4W0P4_PRUDU</name>
<dbReference type="AlphaFoldDB" id="A0AAD4W0P4"/>
<organism evidence="1 2">
    <name type="scientific">Prunus dulcis</name>
    <name type="common">Almond</name>
    <name type="synonym">Amygdalus dulcis</name>
    <dbReference type="NCBI Taxonomy" id="3755"/>
    <lineage>
        <taxon>Eukaryota</taxon>
        <taxon>Viridiplantae</taxon>
        <taxon>Streptophyta</taxon>
        <taxon>Embryophyta</taxon>
        <taxon>Tracheophyta</taxon>
        <taxon>Spermatophyta</taxon>
        <taxon>Magnoliopsida</taxon>
        <taxon>eudicotyledons</taxon>
        <taxon>Gunneridae</taxon>
        <taxon>Pentapetalae</taxon>
        <taxon>rosids</taxon>
        <taxon>fabids</taxon>
        <taxon>Rosales</taxon>
        <taxon>Rosaceae</taxon>
        <taxon>Amygdaloideae</taxon>
        <taxon>Amygdaleae</taxon>
        <taxon>Prunus</taxon>
    </lineage>
</organism>
<protein>
    <submittedName>
        <fullName evidence="1">Uncharacterized protein</fullName>
    </submittedName>
</protein>
<dbReference type="PANTHER" id="PTHR31973:SF199">
    <property type="entry name" value="SWIM-TYPE DOMAIN-CONTAINING PROTEIN"/>
    <property type="match status" value="1"/>
</dbReference>